<dbReference type="OrthoDB" id="5764172at2"/>
<gene>
    <name evidence="2" type="ORF">Poly59_42080</name>
</gene>
<evidence type="ECO:0000313" key="2">
    <source>
        <dbReference type="EMBL" id="TWU49591.1"/>
    </source>
</evidence>
<dbReference type="RefSeq" id="WP_146535825.1">
    <property type="nucleotide sequence ID" value="NZ_SJPX01000004.1"/>
</dbReference>
<proteinExistence type="predicted"/>
<protein>
    <submittedName>
        <fullName evidence="2">Uncharacterized protein</fullName>
    </submittedName>
</protein>
<keyword evidence="3" id="KW-1185">Reference proteome</keyword>
<dbReference type="AlphaFoldDB" id="A0A5C6EPR0"/>
<name>A0A5C6EPR0_9BACT</name>
<feature type="chain" id="PRO_5023121149" evidence="1">
    <location>
        <begin position="21"/>
        <end position="187"/>
    </location>
</feature>
<dbReference type="EMBL" id="SJPX01000004">
    <property type="protein sequence ID" value="TWU49591.1"/>
    <property type="molecule type" value="Genomic_DNA"/>
</dbReference>
<dbReference type="Proteomes" id="UP000317977">
    <property type="component" value="Unassembled WGS sequence"/>
</dbReference>
<accession>A0A5C6EPR0</accession>
<feature type="signal peptide" evidence="1">
    <location>
        <begin position="1"/>
        <end position="20"/>
    </location>
</feature>
<reference evidence="2 3" key="1">
    <citation type="submission" date="2019-02" db="EMBL/GenBank/DDBJ databases">
        <title>Deep-cultivation of Planctomycetes and their phenomic and genomic characterization uncovers novel biology.</title>
        <authorList>
            <person name="Wiegand S."/>
            <person name="Jogler M."/>
            <person name="Boedeker C."/>
            <person name="Pinto D."/>
            <person name="Vollmers J."/>
            <person name="Rivas-Marin E."/>
            <person name="Kohn T."/>
            <person name="Peeters S.H."/>
            <person name="Heuer A."/>
            <person name="Rast P."/>
            <person name="Oberbeckmann S."/>
            <person name="Bunk B."/>
            <person name="Jeske O."/>
            <person name="Meyerdierks A."/>
            <person name="Storesund J.E."/>
            <person name="Kallscheuer N."/>
            <person name="Luecker S."/>
            <person name="Lage O.M."/>
            <person name="Pohl T."/>
            <person name="Merkel B.J."/>
            <person name="Hornburger P."/>
            <person name="Mueller R.-W."/>
            <person name="Bruemmer F."/>
            <person name="Labrenz M."/>
            <person name="Spormann A.M."/>
            <person name="Op Den Camp H."/>
            <person name="Overmann J."/>
            <person name="Amann R."/>
            <person name="Jetten M.S.M."/>
            <person name="Mascher T."/>
            <person name="Medema M.H."/>
            <person name="Devos D.P."/>
            <person name="Kaster A.-K."/>
            <person name="Ovreas L."/>
            <person name="Rohde M."/>
            <person name="Galperin M.Y."/>
            <person name="Jogler C."/>
        </authorList>
    </citation>
    <scope>NUCLEOTIDE SEQUENCE [LARGE SCALE GENOMIC DNA]</scope>
    <source>
        <strain evidence="2 3">Poly59</strain>
    </source>
</reference>
<evidence type="ECO:0000313" key="3">
    <source>
        <dbReference type="Proteomes" id="UP000317977"/>
    </source>
</evidence>
<evidence type="ECO:0000256" key="1">
    <source>
        <dbReference type="SAM" id="SignalP"/>
    </source>
</evidence>
<sequence length="187" mass="19962" precursor="true">MRLIVCLVALFAASATPVCVVMTQAAETAEAQEVEVFGEGKLAIPADFKRVKPKMGMIEHEFEVTTGEGDDVTTGRVTMMGATGGIEPNIARWKGQFAGGNKEANKTEKLKVGKWDVYVVDLNGSFGVSMGGGPFSGGKVVQQPDYAMTAAILANPDGKTYFIKMIGPAPVVKANRDEFVKMVKNLK</sequence>
<keyword evidence="1" id="KW-0732">Signal</keyword>
<organism evidence="2 3">
    <name type="scientific">Rubripirellula reticaptiva</name>
    <dbReference type="NCBI Taxonomy" id="2528013"/>
    <lineage>
        <taxon>Bacteria</taxon>
        <taxon>Pseudomonadati</taxon>
        <taxon>Planctomycetota</taxon>
        <taxon>Planctomycetia</taxon>
        <taxon>Pirellulales</taxon>
        <taxon>Pirellulaceae</taxon>
        <taxon>Rubripirellula</taxon>
    </lineage>
</organism>
<comment type="caution">
    <text evidence="2">The sequence shown here is derived from an EMBL/GenBank/DDBJ whole genome shotgun (WGS) entry which is preliminary data.</text>
</comment>